<dbReference type="EMBL" id="DF968181">
    <property type="protein sequence ID" value="GAP41158.1"/>
    <property type="molecule type" value="Genomic_DNA"/>
</dbReference>
<dbReference type="AlphaFoldDB" id="A0A0S7BVZ5"/>
<evidence type="ECO:0000313" key="1">
    <source>
        <dbReference type="EMBL" id="GAP41158.1"/>
    </source>
</evidence>
<accession>A0A0S7BVZ5</accession>
<evidence type="ECO:0000313" key="2">
    <source>
        <dbReference type="Proteomes" id="UP000053370"/>
    </source>
</evidence>
<protein>
    <submittedName>
        <fullName evidence="1">Uncharacterized protein</fullName>
    </submittedName>
</protein>
<name>A0A0S7BVZ5_9CHLR</name>
<keyword evidence="2" id="KW-1185">Reference proteome</keyword>
<sequence>MAICHCEEGASPTKQSFFVWHSFPNAIVNCFAITGLARKYITPTGLVRRSVIERRAPAARRSNLFSCGTLYIMGLGDCHVPSGLAMTEFSLLYGLVWQFVNVRMIAEFLTF</sequence>
<reference evidence="1" key="1">
    <citation type="journal article" date="2015" name="Genome Announc.">
        <title>Draft Genome Sequence of Anaerolineae Strain TC1, a Novel Isolate from a Methanogenic Wastewater Treatment System.</title>
        <authorList>
            <person name="Matsuura N."/>
            <person name="Tourlousse D.M."/>
            <person name="Sun L."/>
            <person name="Toyonaga M."/>
            <person name="Kuroda K."/>
            <person name="Ohashi A."/>
            <person name="Cruz R."/>
            <person name="Yamaguchi T."/>
            <person name="Sekiguchi Y."/>
        </authorList>
    </citation>
    <scope>NUCLEOTIDE SEQUENCE [LARGE SCALE GENOMIC DNA]</scope>
    <source>
        <strain evidence="1">TC1</strain>
    </source>
</reference>
<dbReference type="Proteomes" id="UP000053370">
    <property type="component" value="Unassembled WGS sequence"/>
</dbReference>
<proteinExistence type="predicted"/>
<organism evidence="1">
    <name type="scientific">Flexilinea flocculi</name>
    <dbReference type="NCBI Taxonomy" id="1678840"/>
    <lineage>
        <taxon>Bacteria</taxon>
        <taxon>Bacillati</taxon>
        <taxon>Chloroflexota</taxon>
        <taxon>Anaerolineae</taxon>
        <taxon>Anaerolineales</taxon>
        <taxon>Anaerolineaceae</taxon>
        <taxon>Flexilinea</taxon>
    </lineage>
</organism>
<dbReference type="STRING" id="1678840.ATC1_131141"/>
<gene>
    <name evidence="1" type="ORF">ATC1_131141</name>
</gene>